<keyword evidence="2" id="KW-1003">Cell membrane</keyword>
<evidence type="ECO:0000256" key="5">
    <source>
        <dbReference type="ARBA" id="ARBA00023136"/>
    </source>
</evidence>
<dbReference type="GO" id="GO:0005886">
    <property type="term" value="C:plasma membrane"/>
    <property type="evidence" value="ECO:0007669"/>
    <property type="project" value="UniProtKB-SubCell"/>
</dbReference>
<dbReference type="PANTHER" id="PTHR38035:SF1">
    <property type="entry name" value="ANCILLARY SECYEG TRANSLOCON SUBUNIT"/>
    <property type="match status" value="1"/>
</dbReference>
<dbReference type="InterPro" id="IPR018704">
    <property type="entry name" value="SecYEG/CpoB_TPR"/>
</dbReference>
<name>A0A2U0T5C3_9PAST</name>
<evidence type="ECO:0000259" key="9">
    <source>
        <dbReference type="Pfam" id="PF09976"/>
    </source>
</evidence>
<organism evidence="10 11">
    <name type="scientific">Alitibacter langaaensis DSM 22999</name>
    <dbReference type="NCBI Taxonomy" id="1122935"/>
    <lineage>
        <taxon>Bacteria</taxon>
        <taxon>Pseudomonadati</taxon>
        <taxon>Pseudomonadota</taxon>
        <taxon>Gammaproteobacteria</taxon>
        <taxon>Pasteurellales</taxon>
        <taxon>Pasteurellaceae</taxon>
        <taxon>Alitibacter</taxon>
    </lineage>
</organism>
<comment type="similarity">
    <text evidence="7">Belongs to the YfgM family.</text>
</comment>
<dbReference type="SUPFAM" id="SSF48452">
    <property type="entry name" value="TPR-like"/>
    <property type="match status" value="1"/>
</dbReference>
<evidence type="ECO:0000256" key="8">
    <source>
        <dbReference type="ARBA" id="ARBA00024235"/>
    </source>
</evidence>
<dbReference type="Pfam" id="PF09976">
    <property type="entry name" value="TPR_21"/>
    <property type="match status" value="1"/>
</dbReference>
<accession>A0A2U0T5C3</accession>
<keyword evidence="5" id="KW-0472">Membrane</keyword>
<keyword evidence="11" id="KW-1185">Reference proteome</keyword>
<dbReference type="RefSeq" id="WP_116631871.1">
    <property type="nucleotide sequence ID" value="NZ_QENU01000007.1"/>
</dbReference>
<dbReference type="InterPro" id="IPR011990">
    <property type="entry name" value="TPR-like_helical_dom_sf"/>
</dbReference>
<evidence type="ECO:0000256" key="4">
    <source>
        <dbReference type="ARBA" id="ARBA00022989"/>
    </source>
</evidence>
<protein>
    <recommendedName>
        <fullName evidence="8">Ancillary SecYEG translocon subunit</fullName>
    </recommendedName>
</protein>
<dbReference type="EMBL" id="QENU01000007">
    <property type="protein sequence ID" value="PVX38793.1"/>
    <property type="molecule type" value="Genomic_DNA"/>
</dbReference>
<feature type="domain" description="Ancillary SecYEG translocon subunit/Cell division coordinator CpoB TPR" evidence="9">
    <location>
        <begin position="15"/>
        <end position="203"/>
    </location>
</feature>
<evidence type="ECO:0000256" key="1">
    <source>
        <dbReference type="ARBA" id="ARBA00004401"/>
    </source>
</evidence>
<comment type="caution">
    <text evidence="10">The sequence shown here is derived from an EMBL/GenBank/DDBJ whole genome shotgun (WGS) entry which is preliminary data.</text>
</comment>
<keyword evidence="4" id="KW-1133">Transmembrane helix</keyword>
<sequence>MALTSFEEQEINEIKSWWSENYKTIIAVLILALAGSWGWHYWQAHQVNKAQAMSTEYDNIILSNHSVDIKNAEIDIFVKDNSKTAYATLALLEKAKVATEAKDYSLAATALQQAIQESPDEILASLAAIRLANVQIQLKDTDAALATLNQVKDPTWEARKLLLIGDIQATKGDKTAAQTSYEQAQKNSTPLEQQWLQVRLNNL</sequence>
<evidence type="ECO:0000256" key="7">
    <source>
        <dbReference type="ARBA" id="ARBA00024197"/>
    </source>
</evidence>
<dbReference type="Gene3D" id="1.25.40.10">
    <property type="entry name" value="Tetratricopeptide repeat domain"/>
    <property type="match status" value="1"/>
</dbReference>
<dbReference type="PIRSF" id="PIRSF006170">
    <property type="entry name" value="YfgM"/>
    <property type="match status" value="1"/>
</dbReference>
<evidence type="ECO:0000256" key="3">
    <source>
        <dbReference type="ARBA" id="ARBA00022692"/>
    </source>
</evidence>
<keyword evidence="3" id="KW-0812">Transmembrane</keyword>
<dbReference type="GO" id="GO:0044877">
    <property type="term" value="F:protein-containing complex binding"/>
    <property type="evidence" value="ECO:0007669"/>
    <property type="project" value="InterPro"/>
</dbReference>
<reference evidence="10 11" key="1">
    <citation type="submission" date="2018-05" db="EMBL/GenBank/DDBJ databases">
        <title>Genomic Encyclopedia of Type Strains, Phase IV (KMG-IV): sequencing the most valuable type-strain genomes for metagenomic binning, comparative biology and taxonomic classification.</title>
        <authorList>
            <person name="Goeker M."/>
        </authorList>
    </citation>
    <scope>NUCLEOTIDE SEQUENCE [LARGE SCALE GENOMIC DNA]</scope>
    <source>
        <strain evidence="10 11">DSM 22999</strain>
    </source>
</reference>
<evidence type="ECO:0000313" key="10">
    <source>
        <dbReference type="EMBL" id="PVX38793.1"/>
    </source>
</evidence>
<gene>
    <name evidence="10" type="ORF">C8D76_10714</name>
</gene>
<dbReference type="OrthoDB" id="9789675at2"/>
<evidence type="ECO:0000313" key="11">
    <source>
        <dbReference type="Proteomes" id="UP000245909"/>
    </source>
</evidence>
<keyword evidence="6" id="KW-0143">Chaperone</keyword>
<proteinExistence type="inferred from homology"/>
<comment type="subcellular location">
    <subcellularLocation>
        <location evidence="1">Cell membrane</location>
        <topology evidence="1">Single-pass type II membrane protein</topology>
    </subcellularLocation>
</comment>
<dbReference type="Proteomes" id="UP000245909">
    <property type="component" value="Unassembled WGS sequence"/>
</dbReference>
<dbReference type="AlphaFoldDB" id="A0A2U0T5C3"/>
<evidence type="ECO:0000256" key="6">
    <source>
        <dbReference type="ARBA" id="ARBA00023186"/>
    </source>
</evidence>
<dbReference type="InterPro" id="IPR026039">
    <property type="entry name" value="YfgM"/>
</dbReference>
<evidence type="ECO:0000256" key="2">
    <source>
        <dbReference type="ARBA" id="ARBA00022475"/>
    </source>
</evidence>
<dbReference type="PANTHER" id="PTHR38035">
    <property type="entry name" value="UPF0070 PROTEIN YFGM"/>
    <property type="match status" value="1"/>
</dbReference>